<keyword evidence="3" id="KW-1185">Reference proteome</keyword>
<sequence>MRKGIHLVALLMTMLLQACSSDTDIGASNPTIHEKEKEKSVPTVEAKVEHFLSSDDISIFVQKKEGKPNELVIYSSLPPRGQELERKILALRIVNQVVRDYPNTTFFSIWDDKEAAGVIAANGDRESSWDGYLHQVAFAIKNAKGVRVSYALSMDDFENISFGMSPVD</sequence>
<feature type="signal peptide" evidence="1">
    <location>
        <begin position="1"/>
        <end position="20"/>
    </location>
</feature>
<accession>A0ABR5N559</accession>
<keyword evidence="1" id="KW-0732">Signal</keyword>
<protein>
    <recommendedName>
        <fullName evidence="4">Lipoprotein</fullName>
    </recommendedName>
</protein>
<name>A0ABR5N559_BRECH</name>
<comment type="caution">
    <text evidence="2">The sequence shown here is derived from an EMBL/GenBank/DDBJ whole genome shotgun (WGS) entry which is preliminary data.</text>
</comment>
<evidence type="ECO:0000256" key="1">
    <source>
        <dbReference type="SAM" id="SignalP"/>
    </source>
</evidence>
<evidence type="ECO:0000313" key="2">
    <source>
        <dbReference type="EMBL" id="KQL45772.1"/>
    </source>
</evidence>
<dbReference type="RefSeq" id="WP_055744838.1">
    <property type="nucleotide sequence ID" value="NZ_LJJB01000010.1"/>
</dbReference>
<dbReference type="EMBL" id="LJJB01000010">
    <property type="protein sequence ID" value="KQL45772.1"/>
    <property type="molecule type" value="Genomic_DNA"/>
</dbReference>
<proteinExistence type="predicted"/>
<gene>
    <name evidence="2" type="ORF">AN963_12050</name>
</gene>
<feature type="chain" id="PRO_5045439795" description="Lipoprotein" evidence="1">
    <location>
        <begin position="21"/>
        <end position="168"/>
    </location>
</feature>
<reference evidence="2 3" key="1">
    <citation type="submission" date="2015-09" db="EMBL/GenBank/DDBJ databases">
        <title>Genome sequencing project for genomic taxonomy and phylogenomics of Bacillus-like bacteria.</title>
        <authorList>
            <person name="Liu B."/>
            <person name="Wang J."/>
            <person name="Zhu Y."/>
            <person name="Liu G."/>
            <person name="Chen Q."/>
            <person name="Chen Z."/>
            <person name="Lan J."/>
            <person name="Che J."/>
            <person name="Ge C."/>
            <person name="Shi H."/>
            <person name="Pan Z."/>
            <person name="Liu X."/>
        </authorList>
    </citation>
    <scope>NUCLEOTIDE SEQUENCE [LARGE SCALE GENOMIC DNA]</scope>
    <source>
        <strain evidence="2 3">DSM 8552</strain>
    </source>
</reference>
<organism evidence="2 3">
    <name type="scientific">Brevibacillus choshinensis</name>
    <dbReference type="NCBI Taxonomy" id="54911"/>
    <lineage>
        <taxon>Bacteria</taxon>
        <taxon>Bacillati</taxon>
        <taxon>Bacillota</taxon>
        <taxon>Bacilli</taxon>
        <taxon>Bacillales</taxon>
        <taxon>Paenibacillaceae</taxon>
        <taxon>Brevibacillus</taxon>
    </lineage>
</organism>
<evidence type="ECO:0008006" key="4">
    <source>
        <dbReference type="Google" id="ProtNLM"/>
    </source>
</evidence>
<evidence type="ECO:0000313" key="3">
    <source>
        <dbReference type="Proteomes" id="UP000051063"/>
    </source>
</evidence>
<dbReference type="PROSITE" id="PS51257">
    <property type="entry name" value="PROKAR_LIPOPROTEIN"/>
    <property type="match status" value="1"/>
</dbReference>
<dbReference type="Proteomes" id="UP000051063">
    <property type="component" value="Unassembled WGS sequence"/>
</dbReference>